<reference evidence="1" key="1">
    <citation type="submission" date="2020-04" db="EMBL/GenBank/DDBJ databases">
        <authorList>
            <person name="Broberg M."/>
        </authorList>
    </citation>
    <scope>NUCLEOTIDE SEQUENCE</scope>
</reference>
<feature type="non-terminal residue" evidence="1">
    <location>
        <position position="1"/>
    </location>
</feature>
<comment type="caution">
    <text evidence="1">The sequence shown here is derived from an EMBL/GenBank/DDBJ whole genome shotgun (WGS) entry which is preliminary data.</text>
</comment>
<proteinExistence type="predicted"/>
<organism evidence="1 2">
    <name type="scientific">Clonostachys rosea f. rosea IK726</name>
    <dbReference type="NCBI Taxonomy" id="1349383"/>
    <lineage>
        <taxon>Eukaryota</taxon>
        <taxon>Fungi</taxon>
        <taxon>Dikarya</taxon>
        <taxon>Ascomycota</taxon>
        <taxon>Pezizomycotina</taxon>
        <taxon>Sordariomycetes</taxon>
        <taxon>Hypocreomycetidae</taxon>
        <taxon>Hypocreales</taxon>
        <taxon>Bionectriaceae</taxon>
        <taxon>Clonostachys</taxon>
    </lineage>
</organism>
<accession>A0ACA9TLM4</accession>
<sequence>SLYSVCLQLCHSGDSYTKTEFNINGAKPNANNIIGNPNFPGSTSSGGHNWLGWLITQFNKKNTVTYAYNFADGGAVVDSSIITPFRSDVRTFTDQIQSFKKHLASKPSWAPWNADNSLVGVWLGINDIGRSYTLNNATAVIRESVDMYFEHLEYLYSAGIRNFFLLSVPPTDKTPKLMGLKNKPTDNIRWYNNHLAEHLAKFKAAHKDIDAVLIDTHKPFNKAIDAPKDYGAPDAKCYKSDGKSCVSGIPLCRNAYPGFAETLKKLWYNNYHPGIAIHKLVSADVGVALGANHLW</sequence>
<keyword evidence="2" id="KW-1185">Reference proteome</keyword>
<evidence type="ECO:0000313" key="2">
    <source>
        <dbReference type="Proteomes" id="UP000836387"/>
    </source>
</evidence>
<dbReference type="Proteomes" id="UP000836387">
    <property type="component" value="Unassembled WGS sequence"/>
</dbReference>
<protein>
    <submittedName>
        <fullName evidence="1">Uncharacterized protein</fullName>
    </submittedName>
</protein>
<reference evidence="1" key="2">
    <citation type="submission" date="2021-10" db="EMBL/GenBank/DDBJ databases">
        <authorList>
            <person name="Piombo E."/>
        </authorList>
    </citation>
    <scope>NUCLEOTIDE SEQUENCE</scope>
</reference>
<evidence type="ECO:0000313" key="1">
    <source>
        <dbReference type="EMBL" id="CAG9941816.1"/>
    </source>
</evidence>
<gene>
    <name evidence="1" type="ORF">CRV2_00003251</name>
</gene>
<name>A0ACA9TLM4_BIOOC</name>
<dbReference type="EMBL" id="CADEHS020000005">
    <property type="protein sequence ID" value="CAG9941816.1"/>
    <property type="molecule type" value="Genomic_DNA"/>
</dbReference>